<evidence type="ECO:0000313" key="3">
    <source>
        <dbReference type="EMBL" id="AXO88010.1"/>
    </source>
</evidence>
<evidence type="ECO:0000256" key="2">
    <source>
        <dbReference type="SAM" id="SignalP"/>
    </source>
</evidence>
<evidence type="ECO:0000256" key="1">
    <source>
        <dbReference type="SAM" id="MobiDB-lite"/>
    </source>
</evidence>
<evidence type="ECO:0000313" key="4">
    <source>
        <dbReference type="Proteomes" id="UP000258127"/>
    </source>
</evidence>
<feature type="compositionally biased region" description="Basic and acidic residues" evidence="1">
    <location>
        <begin position="46"/>
        <end position="73"/>
    </location>
</feature>
<reference evidence="3 4" key="1">
    <citation type="submission" date="2018-08" db="EMBL/GenBank/DDBJ databases">
        <authorList>
            <person name="Lee Y."/>
            <person name="Kakembo D."/>
        </authorList>
    </citation>
    <scope>NUCLEOTIDE SEQUENCE [LARGE SCALE GENOMIC DNA]</scope>
    <source>
        <strain evidence="3 4">JBCS1880</strain>
    </source>
</reference>
<dbReference type="AlphaFoldDB" id="A0AAI8KAL7"/>
<proteinExistence type="predicted"/>
<dbReference type="RefSeq" id="WP_029613144.1">
    <property type="nucleotide sequence ID" value="NZ_CP009747.1"/>
</dbReference>
<feature type="chain" id="PRO_5042606068" evidence="2">
    <location>
        <begin position="21"/>
        <end position="79"/>
    </location>
</feature>
<organism evidence="3 4">
    <name type="scientific">Pseudomonas parafulva</name>
    <dbReference type="NCBI Taxonomy" id="157782"/>
    <lineage>
        <taxon>Bacteria</taxon>
        <taxon>Pseudomonadati</taxon>
        <taxon>Pseudomonadota</taxon>
        <taxon>Gammaproteobacteria</taxon>
        <taxon>Pseudomonadales</taxon>
        <taxon>Pseudomonadaceae</taxon>
        <taxon>Pseudomonas</taxon>
    </lineage>
</organism>
<accession>A0AAI8KAL7</accession>
<dbReference type="EMBL" id="CP031641">
    <property type="protein sequence ID" value="AXO88010.1"/>
    <property type="molecule type" value="Genomic_DNA"/>
</dbReference>
<keyword evidence="2" id="KW-0732">Signal</keyword>
<feature type="signal peptide" evidence="2">
    <location>
        <begin position="1"/>
        <end position="20"/>
    </location>
</feature>
<gene>
    <name evidence="3" type="ORF">DZC75_08370</name>
</gene>
<dbReference type="KEGG" id="ppv:NJ69_05545"/>
<dbReference type="Proteomes" id="UP000258127">
    <property type="component" value="Chromosome"/>
</dbReference>
<sequence>MKKTLALLFCAVLLPGVAMAKEDRHKCESALDKLKDATEATFTGNGHHEHQQAKEAHKSGDYKKCADQAEKALSHQKPG</sequence>
<protein>
    <submittedName>
        <fullName evidence="3">Uncharacterized protein</fullName>
    </submittedName>
</protein>
<name>A0AAI8KAL7_9PSED</name>
<keyword evidence="4" id="KW-1185">Reference proteome</keyword>
<feature type="region of interest" description="Disordered" evidence="1">
    <location>
        <begin position="43"/>
        <end position="79"/>
    </location>
</feature>